<keyword evidence="2" id="KW-1185">Reference proteome</keyword>
<dbReference type="Proteomes" id="UP000266178">
    <property type="component" value="Unassembled WGS sequence"/>
</dbReference>
<comment type="caution">
    <text evidence="1">The sequence shown here is derived from an EMBL/GenBank/DDBJ whole genome shotgun (WGS) entry which is preliminary data.</text>
</comment>
<proteinExistence type="predicted"/>
<protein>
    <submittedName>
        <fullName evidence="1">Uncharacterized protein</fullName>
    </submittedName>
</protein>
<evidence type="ECO:0000313" key="2">
    <source>
        <dbReference type="Proteomes" id="UP000266178"/>
    </source>
</evidence>
<evidence type="ECO:0000313" key="1">
    <source>
        <dbReference type="EMBL" id="RIH92693.1"/>
    </source>
</evidence>
<name>A0A399F9B7_9DEIN</name>
<dbReference type="AlphaFoldDB" id="A0A399F9B7"/>
<gene>
    <name evidence="1" type="ORF">Mgrana_01355</name>
</gene>
<sequence>MAHLNQTFVALLKEAQFTKELLGSGATQIRQANYASKGLYFQSFANLSTGLERIGKLCLILDHYIETQGSFPDFKYLKNEIGHNLNLLQEKAEKMALHRGWPNPFPSSAIHKAIVELLSEFAEGDRYSNFDLLVGANRQADPIASWYERVDLPLFESRVTAKKKHAIVGNAKLISSLIGPISSVLHISETGEEITDVENASRNTGVFEAVAPHRQLHVLQIIRAWVKLLGKLQHVAQALGRDDIPFFDELFAAFENDDAYMKTRKTWVNI</sequence>
<dbReference type="EMBL" id="QWLB01000015">
    <property type="protein sequence ID" value="RIH92693.1"/>
    <property type="molecule type" value="Genomic_DNA"/>
</dbReference>
<dbReference type="RefSeq" id="WP_119356858.1">
    <property type="nucleotide sequence ID" value="NZ_BJXM01000014.1"/>
</dbReference>
<reference evidence="1 2" key="1">
    <citation type="submission" date="2018-08" db="EMBL/GenBank/DDBJ databases">
        <title>Meiothermus granaticius genome AF-68 sequencing project.</title>
        <authorList>
            <person name="Da Costa M.S."/>
            <person name="Albuquerque L."/>
            <person name="Raposo P."/>
            <person name="Froufe H.J.C."/>
            <person name="Barroso C.S."/>
            <person name="Egas C."/>
        </authorList>
    </citation>
    <scope>NUCLEOTIDE SEQUENCE [LARGE SCALE GENOMIC DNA]</scope>
    <source>
        <strain evidence="1 2">AF-68</strain>
    </source>
</reference>
<dbReference type="OrthoDB" id="3034698at2"/>
<accession>A0A399F9B7</accession>
<organism evidence="1 2">
    <name type="scientific">Meiothermus granaticius NBRC 107808</name>
    <dbReference type="NCBI Taxonomy" id="1227551"/>
    <lineage>
        <taxon>Bacteria</taxon>
        <taxon>Thermotogati</taxon>
        <taxon>Deinococcota</taxon>
        <taxon>Deinococci</taxon>
        <taxon>Thermales</taxon>
        <taxon>Thermaceae</taxon>
        <taxon>Meiothermus</taxon>
    </lineage>
</organism>